<protein>
    <recommendedName>
        <fullName evidence="4">BTB domain-containing protein</fullName>
    </recommendedName>
</protein>
<feature type="region of interest" description="Disordered" evidence="1">
    <location>
        <begin position="80"/>
        <end position="99"/>
    </location>
</feature>
<accession>A0A9P4NCU3</accession>
<keyword evidence="3" id="KW-1185">Reference proteome</keyword>
<proteinExistence type="predicted"/>
<evidence type="ECO:0000256" key="1">
    <source>
        <dbReference type="SAM" id="MobiDB-lite"/>
    </source>
</evidence>
<name>A0A9P4NCU3_9PLEO</name>
<gene>
    <name evidence="2" type="ORF">CC78DRAFT_5268</name>
</gene>
<reference evidence="3" key="1">
    <citation type="journal article" date="2020" name="Stud. Mycol.">
        <title>101 Dothideomycetes genomes: A test case for predicting lifestyles and emergence of pathogens.</title>
        <authorList>
            <person name="Haridas S."/>
            <person name="Albert R."/>
            <person name="Binder M."/>
            <person name="Bloem J."/>
            <person name="LaButti K."/>
            <person name="Salamov A."/>
            <person name="Andreopoulos B."/>
            <person name="Baker S."/>
            <person name="Barry K."/>
            <person name="Bills G."/>
            <person name="Bluhm B."/>
            <person name="Cannon C."/>
            <person name="Castanera R."/>
            <person name="Culley D."/>
            <person name="Daum C."/>
            <person name="Ezra D."/>
            <person name="Gonzalez J."/>
            <person name="Henrissat B."/>
            <person name="Kuo A."/>
            <person name="Liang C."/>
            <person name="Lipzen A."/>
            <person name="Lutzoni F."/>
            <person name="Magnuson J."/>
            <person name="Mondo S."/>
            <person name="Nolan M."/>
            <person name="Ohm R."/>
            <person name="Pangilinan J."/>
            <person name="Park H.-J."/>
            <person name="Ramirez L."/>
            <person name="Alfaro M."/>
            <person name="Sun H."/>
            <person name="Tritt A."/>
            <person name="Yoshinaga Y."/>
            <person name="Zwiers L.-H."/>
            <person name="Turgeon B."/>
            <person name="Goodwin S."/>
            <person name="Spatafora J."/>
            <person name="Crous P."/>
            <person name="Grigoriev I."/>
        </authorList>
    </citation>
    <scope>NUCLEOTIDE SEQUENCE [LARGE SCALE GENOMIC DNA]</scope>
    <source>
        <strain evidence="3">CBS 304.66</strain>
    </source>
</reference>
<comment type="caution">
    <text evidence="2">The sequence shown here is derived from an EMBL/GenBank/DDBJ whole genome shotgun (WGS) entry which is preliminary data.</text>
</comment>
<dbReference type="EMBL" id="ML986578">
    <property type="protein sequence ID" value="KAF2270884.1"/>
    <property type="molecule type" value="Genomic_DNA"/>
</dbReference>
<organism evidence="2 3">
    <name type="scientific">Lojkania enalia</name>
    <dbReference type="NCBI Taxonomy" id="147567"/>
    <lineage>
        <taxon>Eukaryota</taxon>
        <taxon>Fungi</taxon>
        <taxon>Dikarya</taxon>
        <taxon>Ascomycota</taxon>
        <taxon>Pezizomycotina</taxon>
        <taxon>Dothideomycetes</taxon>
        <taxon>Pleosporomycetidae</taxon>
        <taxon>Pleosporales</taxon>
        <taxon>Pleosporales incertae sedis</taxon>
        <taxon>Lojkania</taxon>
    </lineage>
</organism>
<dbReference type="Proteomes" id="UP000800093">
    <property type="component" value="Unassembled WGS sequence"/>
</dbReference>
<evidence type="ECO:0000313" key="3">
    <source>
        <dbReference type="Proteomes" id="UP000800093"/>
    </source>
</evidence>
<dbReference type="AlphaFoldDB" id="A0A9P4NCU3"/>
<evidence type="ECO:0008006" key="4">
    <source>
        <dbReference type="Google" id="ProtNLM"/>
    </source>
</evidence>
<dbReference type="PANTHER" id="PTHR47843">
    <property type="entry name" value="BTB DOMAIN-CONTAINING PROTEIN-RELATED"/>
    <property type="match status" value="1"/>
</dbReference>
<evidence type="ECO:0000313" key="2">
    <source>
        <dbReference type="EMBL" id="KAF2270884.1"/>
    </source>
</evidence>
<dbReference type="OrthoDB" id="9997739at2759"/>
<sequence length="281" mass="32251">MAVPFSEILHSKKFTFLIGKQELPVTTHSAAIAKLSEPLHVLINGPLLEALERRARFPDLEMCDFERICEYSFRGDYESPAPGSYEEDAASVPHTPFSDETTPIRALEDDWKSDTEAPLMTPMPQTLGEHFHAKKFSLPTSAVRNFAAPDLTEPINKNWKENFTPVFLSHARLYAFARKYLVPGLKDLVLHKLHMTLVRFSLYQRAYPSIIELARFAYDNDHVPDREDEGTLGVDPLREMVVEYIVLKLRFLQDAAVHREFLEEGGEYPVDLLDTIYKWLL</sequence>
<dbReference type="Gene3D" id="3.30.710.10">
    <property type="entry name" value="Potassium Channel Kv1.1, Chain A"/>
    <property type="match status" value="1"/>
</dbReference>
<dbReference type="InterPro" id="IPR011333">
    <property type="entry name" value="SKP1/BTB/POZ_sf"/>
</dbReference>